<comment type="similarity">
    <text evidence="1">Belongs to the NmrA-type oxidoreductase family.</text>
</comment>
<dbReference type="Gene3D" id="3.40.50.720">
    <property type="entry name" value="NAD(P)-binding Rossmann-like Domain"/>
    <property type="match status" value="1"/>
</dbReference>
<name>A0AA38RJS4_9PEZI</name>
<reference evidence="4" key="1">
    <citation type="submission" date="2022-07" db="EMBL/GenBank/DDBJ databases">
        <title>Fungi with potential for degradation of polypropylene.</title>
        <authorList>
            <person name="Gostincar C."/>
        </authorList>
    </citation>
    <scope>NUCLEOTIDE SEQUENCE</scope>
    <source>
        <strain evidence="4">EXF-13308</strain>
    </source>
</reference>
<keyword evidence="5" id="KW-1185">Reference proteome</keyword>
<accession>A0AA38RJS4</accession>
<protein>
    <submittedName>
        <fullName evidence="4">NAD(P)-binding domain protein</fullName>
    </submittedName>
</protein>
<organism evidence="4 5">
    <name type="scientific">Pleurostoma richardsiae</name>
    <dbReference type="NCBI Taxonomy" id="41990"/>
    <lineage>
        <taxon>Eukaryota</taxon>
        <taxon>Fungi</taxon>
        <taxon>Dikarya</taxon>
        <taxon>Ascomycota</taxon>
        <taxon>Pezizomycotina</taxon>
        <taxon>Sordariomycetes</taxon>
        <taxon>Sordariomycetidae</taxon>
        <taxon>Calosphaeriales</taxon>
        <taxon>Pleurostomataceae</taxon>
        <taxon>Pleurostoma</taxon>
    </lineage>
</organism>
<comment type="caution">
    <text evidence="4">The sequence shown here is derived from an EMBL/GenBank/DDBJ whole genome shotgun (WGS) entry which is preliminary data.</text>
</comment>
<gene>
    <name evidence="4" type="ORF">NKR23_g10633</name>
</gene>
<dbReference type="Gene3D" id="3.90.25.10">
    <property type="entry name" value="UDP-galactose 4-epimerase, domain 1"/>
    <property type="match status" value="1"/>
</dbReference>
<dbReference type="AlphaFoldDB" id="A0AA38RJS4"/>
<dbReference type="GO" id="GO:0005634">
    <property type="term" value="C:nucleus"/>
    <property type="evidence" value="ECO:0007669"/>
    <property type="project" value="TreeGrafter"/>
</dbReference>
<dbReference type="PANTHER" id="PTHR42748:SF28">
    <property type="entry name" value="NMRA-LIKE DOMAIN-CONTAINING PROTEIN"/>
    <property type="match status" value="1"/>
</dbReference>
<dbReference type="SUPFAM" id="SSF51735">
    <property type="entry name" value="NAD(P)-binding Rossmann-fold domains"/>
    <property type="match status" value="1"/>
</dbReference>
<dbReference type="PANTHER" id="PTHR42748">
    <property type="entry name" value="NITROGEN METABOLITE REPRESSION PROTEIN NMRA FAMILY MEMBER"/>
    <property type="match status" value="1"/>
</dbReference>
<dbReference type="InterPro" id="IPR008030">
    <property type="entry name" value="NmrA-like"/>
</dbReference>
<keyword evidence="2" id="KW-0521">NADP</keyword>
<dbReference type="EMBL" id="JANBVO010000048">
    <property type="protein sequence ID" value="KAJ9133698.1"/>
    <property type="molecule type" value="Genomic_DNA"/>
</dbReference>
<evidence type="ECO:0000259" key="3">
    <source>
        <dbReference type="Pfam" id="PF05368"/>
    </source>
</evidence>
<evidence type="ECO:0000313" key="5">
    <source>
        <dbReference type="Proteomes" id="UP001174694"/>
    </source>
</evidence>
<dbReference type="Proteomes" id="UP001174694">
    <property type="component" value="Unassembled WGS sequence"/>
</dbReference>
<evidence type="ECO:0000256" key="2">
    <source>
        <dbReference type="ARBA" id="ARBA00022857"/>
    </source>
</evidence>
<evidence type="ECO:0000313" key="4">
    <source>
        <dbReference type="EMBL" id="KAJ9133698.1"/>
    </source>
</evidence>
<dbReference type="InterPro" id="IPR036291">
    <property type="entry name" value="NAD(P)-bd_dom_sf"/>
</dbReference>
<evidence type="ECO:0000256" key="1">
    <source>
        <dbReference type="ARBA" id="ARBA00006328"/>
    </source>
</evidence>
<proteinExistence type="inferred from homology"/>
<dbReference type="InterPro" id="IPR051164">
    <property type="entry name" value="NmrA-like_oxidored"/>
</dbReference>
<sequence length="318" mass="34621">MAKTVTVVGATGIQGGSVVRALLENDSYIVRAITRNRHSDAAKTLSDQGMQVVEADLDDLASLKAAFEGSHAIFATTNFFEPIPNVSVEQAILLESQRGINLAMAVAATPSVEHYIWSTLPNARRITNGRMGVPHYDAKNIVDDYIKSDPELLRKTTFLMIAFYASNMHYPFYKPFPIPTFGGKKYIQIQASPASVPICLAGDARVNVGLFVRSILGQPHKTLPGKFVLGATETMTAGEMLAAWASTKGIDVTYVEVDKQTYYKMWPVWGGLMDESHVYWGMAKGKAFTAEEGVLTKDDLGVVGLVDTATAYAAMDLQ</sequence>
<feature type="domain" description="NmrA-like" evidence="3">
    <location>
        <begin position="2"/>
        <end position="267"/>
    </location>
</feature>
<dbReference type="Pfam" id="PF05368">
    <property type="entry name" value="NmrA"/>
    <property type="match status" value="1"/>
</dbReference>